<dbReference type="InterPro" id="IPR050099">
    <property type="entry name" value="SIS_GmhA/DiaA_subfam"/>
</dbReference>
<dbReference type="CDD" id="cd05006">
    <property type="entry name" value="SIS_GmhA"/>
    <property type="match status" value="1"/>
</dbReference>
<dbReference type="PROSITE" id="PS51464">
    <property type="entry name" value="SIS"/>
    <property type="match status" value="1"/>
</dbReference>
<dbReference type="InterPro" id="IPR035461">
    <property type="entry name" value="GmhA/DiaA"/>
</dbReference>
<proteinExistence type="predicted"/>
<dbReference type="PANTHER" id="PTHR30390:SF6">
    <property type="entry name" value="DNAA INITIATOR-ASSOCIATING PROTEIN DIAA"/>
    <property type="match status" value="1"/>
</dbReference>
<dbReference type="GO" id="GO:0097367">
    <property type="term" value="F:carbohydrate derivative binding"/>
    <property type="evidence" value="ECO:0007669"/>
    <property type="project" value="InterPro"/>
</dbReference>
<evidence type="ECO:0000259" key="1">
    <source>
        <dbReference type="PROSITE" id="PS51464"/>
    </source>
</evidence>
<protein>
    <submittedName>
        <fullName evidence="2">SIS domain-containing protein</fullName>
    </submittedName>
</protein>
<dbReference type="AlphaFoldDB" id="A0AAW7JRW7"/>
<dbReference type="PANTHER" id="PTHR30390">
    <property type="entry name" value="SEDOHEPTULOSE 7-PHOSPHATE ISOMERASE / DNAA INITIATOR-ASSOCIATING FACTOR FOR REPLICATION INITIATION"/>
    <property type="match status" value="1"/>
</dbReference>
<dbReference type="GO" id="GO:1901135">
    <property type="term" value="P:carbohydrate derivative metabolic process"/>
    <property type="evidence" value="ECO:0007669"/>
    <property type="project" value="InterPro"/>
</dbReference>
<accession>A0AAW7JRW7</accession>
<dbReference type="Proteomes" id="UP001168505">
    <property type="component" value="Unassembled WGS sequence"/>
</dbReference>
<evidence type="ECO:0000313" key="3">
    <source>
        <dbReference type="Proteomes" id="UP001168505"/>
    </source>
</evidence>
<dbReference type="InterPro" id="IPR001347">
    <property type="entry name" value="SIS_dom"/>
</dbReference>
<reference evidence="2" key="1">
    <citation type="submission" date="2023-06" db="EMBL/GenBank/DDBJ databases">
        <authorList>
            <person name="Zeman M."/>
            <person name="Kubasova T."/>
            <person name="Jahodarova E."/>
            <person name="Nykrynova M."/>
            <person name="Rychlik I."/>
        </authorList>
    </citation>
    <scope>NUCLEOTIDE SEQUENCE</scope>
    <source>
        <strain evidence="2">15_COKtk</strain>
    </source>
</reference>
<dbReference type="InterPro" id="IPR046348">
    <property type="entry name" value="SIS_dom_sf"/>
</dbReference>
<dbReference type="SUPFAM" id="SSF53697">
    <property type="entry name" value="SIS domain"/>
    <property type="match status" value="1"/>
</dbReference>
<dbReference type="Pfam" id="PF13580">
    <property type="entry name" value="SIS_2"/>
    <property type="match status" value="2"/>
</dbReference>
<name>A0AAW7JRW7_9ACTN</name>
<feature type="domain" description="SIS" evidence="1">
    <location>
        <begin position="38"/>
        <end position="220"/>
    </location>
</feature>
<evidence type="ECO:0000313" key="2">
    <source>
        <dbReference type="EMBL" id="MDN0069792.1"/>
    </source>
</evidence>
<gene>
    <name evidence="2" type="ORF">QVN40_08800</name>
</gene>
<sequence length="220" mass="22969">MMDARCPQTYAEVLDTLFENYPELCACEAEVRAAASTVLGSFRSGGKLLVCGNGGSAADSEHTVGELMKSFRFKRPVDPAFADAYREANGAEAPSWLEGALPAISLVSQTALSTAFGNDEAAVGVFAQQVYGYGEAGDVLLAISTSGNSANVVEAAKVARAKGVKVVSLTGSRESALTGLSDVCVRVPRDEVFRIQELHLPVYHALCAAVEAEIFGGAGE</sequence>
<dbReference type="RefSeq" id="WP_289827413.1">
    <property type="nucleotide sequence ID" value="NZ_JAUEIR010000007.1"/>
</dbReference>
<comment type="caution">
    <text evidence="2">The sequence shown here is derived from an EMBL/GenBank/DDBJ whole genome shotgun (WGS) entry which is preliminary data.</text>
</comment>
<dbReference type="EMBL" id="JAUEIR010000007">
    <property type="protein sequence ID" value="MDN0069792.1"/>
    <property type="molecule type" value="Genomic_DNA"/>
</dbReference>
<reference evidence="2" key="2">
    <citation type="submission" date="2023-08" db="EMBL/GenBank/DDBJ databases">
        <title>Identification and characterization of horizontal gene transfer across gut microbiota members of farm animals based on homology search.</title>
        <authorList>
            <person name="Schwarzerova J."/>
            <person name="Nykrynova M."/>
            <person name="Jureckova K."/>
            <person name="Cejkova D."/>
            <person name="Rychlik I."/>
        </authorList>
    </citation>
    <scope>NUCLEOTIDE SEQUENCE</scope>
    <source>
        <strain evidence="2">15_COKtk</strain>
    </source>
</reference>
<organism evidence="2 3">
    <name type="scientific">Collinsella ihumii</name>
    <dbReference type="NCBI Taxonomy" id="1720204"/>
    <lineage>
        <taxon>Bacteria</taxon>
        <taxon>Bacillati</taxon>
        <taxon>Actinomycetota</taxon>
        <taxon>Coriobacteriia</taxon>
        <taxon>Coriobacteriales</taxon>
        <taxon>Coriobacteriaceae</taxon>
        <taxon>Collinsella</taxon>
    </lineage>
</organism>
<dbReference type="Gene3D" id="3.40.50.10490">
    <property type="entry name" value="Glucose-6-phosphate isomerase like protein, domain 1"/>
    <property type="match status" value="1"/>
</dbReference>